<keyword evidence="1" id="KW-0812">Transmembrane</keyword>
<feature type="transmembrane region" description="Helical" evidence="1">
    <location>
        <begin position="42"/>
        <end position="59"/>
    </location>
</feature>
<evidence type="ECO:0000256" key="1">
    <source>
        <dbReference type="SAM" id="Phobius"/>
    </source>
</evidence>
<sequence length="102" mass="11490">MFMMNSAIALVAGLMLFEPFTRPPVSRFTTHRMRRSLAKRSYCQASAAFLAAMMVVTYQPPPERISPLIVLGVAALLMTAGIYWVVRGKRLARQRRVFNDLG</sequence>
<comment type="caution">
    <text evidence="2">The sequence shown here is derived from an EMBL/GenBank/DDBJ whole genome shotgun (WGS) entry which is preliminary data.</text>
</comment>
<protein>
    <submittedName>
        <fullName evidence="2">Uncharacterized protein</fullName>
    </submittedName>
</protein>
<reference evidence="3" key="1">
    <citation type="submission" date="2015-06" db="EMBL/GenBank/DDBJ databases">
        <title>Comparative genomics of Burkholderia leaf nodule symbionts.</title>
        <authorList>
            <person name="Carlier A."/>
            <person name="Eberl L."/>
            <person name="Pinto-Carbo M."/>
        </authorList>
    </citation>
    <scope>NUCLEOTIDE SEQUENCE [LARGE SCALE GENOMIC DNA]</scope>
    <source>
        <strain evidence="3">UZHbot4</strain>
    </source>
</reference>
<keyword evidence="3" id="KW-1185">Reference proteome</keyword>
<keyword evidence="1" id="KW-0472">Membrane</keyword>
<feature type="transmembrane region" description="Helical" evidence="1">
    <location>
        <begin position="65"/>
        <end position="86"/>
    </location>
</feature>
<dbReference type="Proteomes" id="UP000036959">
    <property type="component" value="Unassembled WGS sequence"/>
</dbReference>
<dbReference type="PATRIC" id="fig|242163.4.peg.2245"/>
<organism evidence="2 3">
    <name type="scientific">Candidatus Burkholderia verschuerenii</name>
    <dbReference type="NCBI Taxonomy" id="242163"/>
    <lineage>
        <taxon>Bacteria</taxon>
        <taxon>Pseudomonadati</taxon>
        <taxon>Pseudomonadota</taxon>
        <taxon>Betaproteobacteria</taxon>
        <taxon>Burkholderiales</taxon>
        <taxon>Burkholderiaceae</taxon>
        <taxon>Burkholderia</taxon>
    </lineage>
</organism>
<keyword evidence="1" id="KW-1133">Transmembrane helix</keyword>
<accession>A0A0L0M776</accession>
<evidence type="ECO:0000313" key="3">
    <source>
        <dbReference type="Proteomes" id="UP000036959"/>
    </source>
</evidence>
<proteinExistence type="predicted"/>
<name>A0A0L0M776_9BURK</name>
<evidence type="ECO:0000313" key="2">
    <source>
        <dbReference type="EMBL" id="KND58517.1"/>
    </source>
</evidence>
<dbReference type="AlphaFoldDB" id="A0A0L0M776"/>
<dbReference type="EMBL" id="LFJJ01000179">
    <property type="protein sequence ID" value="KND58517.1"/>
    <property type="molecule type" value="Genomic_DNA"/>
</dbReference>
<gene>
    <name evidence="2" type="ORF">BVER_03507</name>
</gene>